<reference evidence="1 2" key="1">
    <citation type="submission" date="2022-11" db="EMBL/GenBank/DDBJ databases">
        <title>Minimal conservation of predation-associated metabolite biosynthetic gene clusters underscores biosynthetic potential of Myxococcota including descriptions for ten novel species: Archangium lansinium sp. nov., Myxococcus landrumus sp. nov., Nannocystis bai.</title>
        <authorList>
            <person name="Ahearne A."/>
            <person name="Stevens C."/>
            <person name="Dowd S."/>
        </authorList>
    </citation>
    <scope>NUCLEOTIDE SEQUENCE [LARGE SCALE GENOMIC DNA]</scope>
    <source>
        <strain evidence="1 2">BB15-2</strain>
    </source>
</reference>
<proteinExistence type="predicted"/>
<evidence type="ECO:0000313" key="1">
    <source>
        <dbReference type="EMBL" id="MDC0721970.1"/>
    </source>
</evidence>
<dbReference type="EMBL" id="JAQNDL010000003">
    <property type="protein sequence ID" value="MDC0721970.1"/>
    <property type="molecule type" value="Genomic_DNA"/>
</dbReference>
<name>A0ABT5E975_9BACT</name>
<gene>
    <name evidence="1" type="ORF">POL25_34005</name>
</gene>
<keyword evidence="2" id="KW-1185">Reference proteome</keyword>
<dbReference type="RefSeq" id="WP_272090469.1">
    <property type="nucleotide sequence ID" value="NZ_JAQNDL010000003.1"/>
</dbReference>
<organism evidence="1 2">
    <name type="scientific">Nannocystis bainbridge</name>
    <dbReference type="NCBI Taxonomy" id="2995303"/>
    <lineage>
        <taxon>Bacteria</taxon>
        <taxon>Pseudomonadati</taxon>
        <taxon>Myxococcota</taxon>
        <taxon>Polyangia</taxon>
        <taxon>Nannocystales</taxon>
        <taxon>Nannocystaceae</taxon>
        <taxon>Nannocystis</taxon>
    </lineage>
</organism>
<protein>
    <submittedName>
        <fullName evidence="1">Uncharacterized protein</fullName>
    </submittedName>
</protein>
<comment type="caution">
    <text evidence="1">The sequence shown here is derived from an EMBL/GenBank/DDBJ whole genome shotgun (WGS) entry which is preliminary data.</text>
</comment>
<evidence type="ECO:0000313" key="2">
    <source>
        <dbReference type="Proteomes" id="UP001221686"/>
    </source>
</evidence>
<sequence length="93" mass="10423">MTPLVFPPELNFVCAMFERYGASTKEEVHRLLNSAGVDELDAVTAVSIRLLESAGEGMFAMYRFAEQMENQGDYDSAQRIRAFTERIMPVVVG</sequence>
<accession>A0ABT5E975</accession>
<dbReference type="Proteomes" id="UP001221686">
    <property type="component" value="Unassembled WGS sequence"/>
</dbReference>